<dbReference type="AlphaFoldDB" id="A0A1H9R286"/>
<evidence type="ECO:0000256" key="4">
    <source>
        <dbReference type="ARBA" id="ARBA00023136"/>
    </source>
</evidence>
<dbReference type="Proteomes" id="UP000199410">
    <property type="component" value="Unassembled WGS sequence"/>
</dbReference>
<evidence type="ECO:0000256" key="2">
    <source>
        <dbReference type="ARBA" id="ARBA00022692"/>
    </source>
</evidence>
<feature type="transmembrane region" description="Helical" evidence="6">
    <location>
        <begin position="87"/>
        <end position="106"/>
    </location>
</feature>
<evidence type="ECO:0000256" key="5">
    <source>
        <dbReference type="ARBA" id="ARBA00023600"/>
    </source>
</evidence>
<dbReference type="InterPro" id="IPR006480">
    <property type="entry name" value="Phage_holin_4_1"/>
</dbReference>
<evidence type="ECO:0000256" key="1">
    <source>
        <dbReference type="ARBA" id="ARBA00004141"/>
    </source>
</evidence>
<dbReference type="NCBIfam" id="TIGR01593">
    <property type="entry name" value="holin_tox_secr"/>
    <property type="match status" value="1"/>
</dbReference>
<proteinExistence type="inferred from homology"/>
<dbReference type="Pfam" id="PF05105">
    <property type="entry name" value="Phage_holin_4_1"/>
    <property type="match status" value="1"/>
</dbReference>
<keyword evidence="2 6" id="KW-0812">Transmembrane</keyword>
<reference evidence="7 8" key="1">
    <citation type="submission" date="2016-10" db="EMBL/GenBank/DDBJ databases">
        <authorList>
            <person name="Varghese N."/>
            <person name="Submissions S."/>
        </authorList>
    </citation>
    <scope>NUCLEOTIDE SEQUENCE [LARGE SCALE GENOMIC DNA]</scope>
    <source>
        <strain evidence="7 8">TC-13</strain>
    </source>
</reference>
<protein>
    <submittedName>
        <fullName evidence="7">Toxin secretion/phage lysis holin</fullName>
    </submittedName>
</protein>
<evidence type="ECO:0000313" key="8">
    <source>
        <dbReference type="Proteomes" id="UP000199410"/>
    </source>
</evidence>
<keyword evidence="3 6" id="KW-1133">Transmembrane helix</keyword>
<comment type="caution">
    <text evidence="7">The sequence shown here is derived from an EMBL/GenBank/DDBJ whole genome shotgun (WGS) entry which is preliminary data.</text>
</comment>
<evidence type="ECO:0000256" key="6">
    <source>
        <dbReference type="SAM" id="Phobius"/>
    </source>
</evidence>
<evidence type="ECO:0000256" key="3">
    <source>
        <dbReference type="ARBA" id="ARBA00022989"/>
    </source>
</evidence>
<dbReference type="GO" id="GO:0016020">
    <property type="term" value="C:membrane"/>
    <property type="evidence" value="ECO:0007669"/>
    <property type="project" value="UniProtKB-SubCell"/>
</dbReference>
<gene>
    <name evidence="7" type="ORF">SAMN02787113_04288</name>
</gene>
<comment type="similarity">
    <text evidence="5">Belongs to the bacteriophage holin family. Cp-1 holin subfamily.</text>
</comment>
<keyword evidence="4 6" id="KW-0472">Membrane</keyword>
<dbReference type="EMBL" id="FOEL01000021">
    <property type="protein sequence ID" value="SER66103.1"/>
    <property type="molecule type" value="Genomic_DNA"/>
</dbReference>
<feature type="transmembrane region" description="Helical" evidence="6">
    <location>
        <begin position="46"/>
        <end position="66"/>
    </location>
</feature>
<sequence length="157" mass="16804">MSFVLPSTTICGGLLYWEKGSVHMEKWIAVVSGTIGTIISYSVDGLGMAVTVLIGIMAIDYLTGIMGGIVNQNLNSRTGFNGIIRKIYYLMLVGSVYLLSVVIPGIEYAGDGAAIAFCVLEFISITENGTKMGLPMPDFIKNILAIVKDKTGEGEVR</sequence>
<organism evidence="7 8">
    <name type="scientific">Lysinibacillus fusiformis</name>
    <dbReference type="NCBI Taxonomy" id="28031"/>
    <lineage>
        <taxon>Bacteria</taxon>
        <taxon>Bacillati</taxon>
        <taxon>Bacillota</taxon>
        <taxon>Bacilli</taxon>
        <taxon>Bacillales</taxon>
        <taxon>Bacillaceae</taxon>
        <taxon>Lysinibacillus</taxon>
    </lineage>
</organism>
<evidence type="ECO:0000313" key="7">
    <source>
        <dbReference type="EMBL" id="SER66103.1"/>
    </source>
</evidence>
<comment type="subcellular location">
    <subcellularLocation>
        <location evidence="1">Membrane</location>
        <topology evidence="1">Multi-pass membrane protein</topology>
    </subcellularLocation>
</comment>
<name>A0A1H9R286_9BACI</name>
<accession>A0A1H9R286</accession>